<dbReference type="EMBL" id="BGZK01000027">
    <property type="protein sequence ID" value="GBP07579.1"/>
    <property type="molecule type" value="Genomic_DNA"/>
</dbReference>
<protein>
    <submittedName>
        <fullName evidence="2">Uncharacterized protein</fullName>
    </submittedName>
</protein>
<comment type="caution">
    <text evidence="2">The sequence shown here is derived from an EMBL/GenBank/DDBJ whole genome shotgun (WGS) entry which is preliminary data.</text>
</comment>
<evidence type="ECO:0000256" key="1">
    <source>
        <dbReference type="SAM" id="MobiDB-lite"/>
    </source>
</evidence>
<reference evidence="2 3" key="1">
    <citation type="journal article" date="2019" name="Commun. Biol.">
        <title>The bagworm genome reveals a unique fibroin gene that provides high tensile strength.</title>
        <authorList>
            <person name="Kono N."/>
            <person name="Nakamura H."/>
            <person name="Ohtoshi R."/>
            <person name="Tomita M."/>
            <person name="Numata K."/>
            <person name="Arakawa K."/>
        </authorList>
    </citation>
    <scope>NUCLEOTIDE SEQUENCE [LARGE SCALE GENOMIC DNA]</scope>
</reference>
<name>A0A4C1SZF6_EUMVA</name>
<organism evidence="2 3">
    <name type="scientific">Eumeta variegata</name>
    <name type="common">Bagworm moth</name>
    <name type="synonym">Eumeta japonica</name>
    <dbReference type="NCBI Taxonomy" id="151549"/>
    <lineage>
        <taxon>Eukaryota</taxon>
        <taxon>Metazoa</taxon>
        <taxon>Ecdysozoa</taxon>
        <taxon>Arthropoda</taxon>
        <taxon>Hexapoda</taxon>
        <taxon>Insecta</taxon>
        <taxon>Pterygota</taxon>
        <taxon>Neoptera</taxon>
        <taxon>Endopterygota</taxon>
        <taxon>Lepidoptera</taxon>
        <taxon>Glossata</taxon>
        <taxon>Ditrysia</taxon>
        <taxon>Tineoidea</taxon>
        <taxon>Psychidae</taxon>
        <taxon>Oiketicinae</taxon>
        <taxon>Eumeta</taxon>
    </lineage>
</organism>
<sequence>MTLIPTQPRMNQDERAAKLKSIQQSSKTSRTVVARKEILFYYIPGTVLRVLHGSPSGAPSARRSDETPGSIAN</sequence>
<gene>
    <name evidence="2" type="ORF">EVAR_2722_1</name>
</gene>
<dbReference type="AlphaFoldDB" id="A0A4C1SZF6"/>
<feature type="region of interest" description="Disordered" evidence="1">
    <location>
        <begin position="52"/>
        <end position="73"/>
    </location>
</feature>
<evidence type="ECO:0000313" key="2">
    <source>
        <dbReference type="EMBL" id="GBP07579.1"/>
    </source>
</evidence>
<evidence type="ECO:0000313" key="3">
    <source>
        <dbReference type="Proteomes" id="UP000299102"/>
    </source>
</evidence>
<accession>A0A4C1SZF6</accession>
<dbReference type="Proteomes" id="UP000299102">
    <property type="component" value="Unassembled WGS sequence"/>
</dbReference>
<proteinExistence type="predicted"/>
<keyword evidence="3" id="KW-1185">Reference proteome</keyword>